<comment type="caution">
    <text evidence="2">The sequence shown here is derived from an EMBL/GenBank/DDBJ whole genome shotgun (WGS) entry which is preliminary data.</text>
</comment>
<dbReference type="AlphaFoldDB" id="K2PXU9"/>
<proteinExistence type="predicted"/>
<dbReference type="EMBL" id="AMSG01000002">
    <property type="protein sequence ID" value="EKF56239.1"/>
    <property type="molecule type" value="Genomic_DNA"/>
</dbReference>
<name>K2PXU9_9FLAO</name>
<accession>K2PXU9</accession>
<protein>
    <submittedName>
        <fullName evidence="2">Uncharacterized protein</fullName>
    </submittedName>
</protein>
<keyword evidence="3" id="KW-1185">Reference proteome</keyword>
<evidence type="ECO:0000313" key="3">
    <source>
        <dbReference type="Proteomes" id="UP000007364"/>
    </source>
</evidence>
<gene>
    <name evidence="2" type="ORF">I215_01913</name>
</gene>
<dbReference type="OrthoDB" id="1453888at2"/>
<organism evidence="2 3">
    <name type="scientific">Galbibacter marinus</name>
    <dbReference type="NCBI Taxonomy" id="555500"/>
    <lineage>
        <taxon>Bacteria</taxon>
        <taxon>Pseudomonadati</taxon>
        <taxon>Bacteroidota</taxon>
        <taxon>Flavobacteriia</taxon>
        <taxon>Flavobacteriales</taxon>
        <taxon>Flavobacteriaceae</taxon>
        <taxon>Galbibacter</taxon>
    </lineage>
</organism>
<evidence type="ECO:0000256" key="1">
    <source>
        <dbReference type="SAM" id="MobiDB-lite"/>
    </source>
</evidence>
<feature type="region of interest" description="Disordered" evidence="1">
    <location>
        <begin position="1"/>
        <end position="24"/>
    </location>
</feature>
<dbReference type="RefSeq" id="WP_008990258.1">
    <property type="nucleotide sequence ID" value="NZ_AMSG01000002.1"/>
</dbReference>
<sequence>MPALRPSPGLENKTNIRPTNDRSTEAWAEDFQELGDILNDHADILDSMTGSVAPNPFYGTFDSLATLQAAFPTAEENAYAIIDSGVGNTPQLATWNDATLQWDGGEYVSSVVWLNNLGERPASGYENTLYIVKDSGEMWYWNFGDYVLLNGQVTNASIEIFIDGHPFRHVRGFNSNDRQLTNGDIASGGVFTYQETQFFGDLILVDDQADVTTGVGTTWNPINLTQI</sequence>
<reference evidence="2 3" key="1">
    <citation type="journal article" date="2012" name="J. Bacteriol.">
        <title>Genome Sequence of Galbibacter marinum Type Strain ck-I2-15.</title>
        <authorList>
            <person name="Lai Q."/>
            <person name="Li C."/>
            <person name="Shao Z."/>
        </authorList>
    </citation>
    <scope>NUCLEOTIDE SEQUENCE [LARGE SCALE GENOMIC DNA]</scope>
    <source>
        <strain evidence="3">ck-I2-15</strain>
    </source>
</reference>
<evidence type="ECO:0000313" key="2">
    <source>
        <dbReference type="EMBL" id="EKF56239.1"/>
    </source>
</evidence>
<dbReference type="Proteomes" id="UP000007364">
    <property type="component" value="Unassembled WGS sequence"/>
</dbReference>
<dbReference type="STRING" id="555500.I215_01913"/>